<evidence type="ECO:0000256" key="28">
    <source>
        <dbReference type="ARBA" id="ARBA00048663"/>
    </source>
</evidence>
<evidence type="ECO:0000256" key="12">
    <source>
        <dbReference type="ARBA" id="ARBA00023128"/>
    </source>
</evidence>
<evidence type="ECO:0000256" key="2">
    <source>
        <dbReference type="ARBA" id="ARBA00004569"/>
    </source>
</evidence>
<feature type="domain" description="DAGKc" evidence="30">
    <location>
        <begin position="61"/>
        <end position="203"/>
    </location>
</feature>
<evidence type="ECO:0000256" key="24">
    <source>
        <dbReference type="ARBA" id="ARBA00026142"/>
    </source>
</evidence>
<evidence type="ECO:0000256" key="23">
    <source>
        <dbReference type="ARBA" id="ARBA00026098"/>
    </source>
</evidence>
<comment type="catalytic activity">
    <reaction evidence="17">
        <text>1-(9Z-octadecenoyl)-sn-glycerol + ATP = 1-(9Z-octadecenoyl)-sn-glycero-3-phosphate + ADP + H(+)</text>
        <dbReference type="Rhea" id="RHEA:41079"/>
        <dbReference type="ChEBI" id="CHEBI:15378"/>
        <dbReference type="ChEBI" id="CHEBI:30616"/>
        <dbReference type="ChEBI" id="CHEBI:74544"/>
        <dbReference type="ChEBI" id="CHEBI:75757"/>
        <dbReference type="ChEBI" id="CHEBI:456216"/>
    </reaction>
    <physiologicalReaction direction="left-to-right" evidence="17">
        <dbReference type="Rhea" id="RHEA:41080"/>
    </physiologicalReaction>
</comment>
<evidence type="ECO:0000256" key="9">
    <source>
        <dbReference type="ARBA" id="ARBA00022792"/>
    </source>
</evidence>
<comment type="catalytic activity">
    <reaction evidence="15">
        <text>a 1,2-diacyl-sn-glycerol + ATP = a 1,2-diacyl-sn-glycero-3-phosphate + ADP + H(+)</text>
        <dbReference type="Rhea" id="RHEA:10272"/>
        <dbReference type="ChEBI" id="CHEBI:15378"/>
        <dbReference type="ChEBI" id="CHEBI:17815"/>
        <dbReference type="ChEBI" id="CHEBI:30616"/>
        <dbReference type="ChEBI" id="CHEBI:58608"/>
        <dbReference type="ChEBI" id="CHEBI:456216"/>
        <dbReference type="EC" id="2.7.1.107"/>
    </reaction>
    <physiologicalReaction direction="left-to-right" evidence="15">
        <dbReference type="Rhea" id="RHEA:10273"/>
    </physiologicalReaction>
</comment>
<dbReference type="GO" id="GO:0001729">
    <property type="term" value="F:ceramide kinase activity"/>
    <property type="evidence" value="ECO:0007669"/>
    <property type="project" value="UniProtKB-EC"/>
</dbReference>
<dbReference type="RefSeq" id="XP_028144540.1">
    <property type="nucleotide sequence ID" value="XM_028288739.1"/>
</dbReference>
<evidence type="ECO:0000256" key="27">
    <source>
        <dbReference type="ARBA" id="ARBA00048034"/>
    </source>
</evidence>
<dbReference type="GO" id="GO:0005758">
    <property type="term" value="C:mitochondrial intermembrane space"/>
    <property type="evidence" value="ECO:0007669"/>
    <property type="project" value="UniProtKB-SubCell"/>
</dbReference>
<keyword evidence="7" id="KW-0547">Nucleotide-binding</keyword>
<dbReference type="Pfam" id="PF19712">
    <property type="entry name" value="AGK_C"/>
    <property type="match status" value="1"/>
</dbReference>
<dbReference type="InParanoid" id="A0A6P7GL93"/>
<keyword evidence="8 31" id="KW-0418">Kinase</keyword>
<evidence type="ECO:0000256" key="4">
    <source>
        <dbReference type="ARBA" id="ARBA00005175"/>
    </source>
</evidence>
<dbReference type="InterPro" id="IPR001206">
    <property type="entry name" value="Diacylglycerol_kinase_cat_dom"/>
</dbReference>
<evidence type="ECO:0000313" key="31">
    <source>
        <dbReference type="RefSeq" id="XP_028144540.1"/>
    </source>
</evidence>
<evidence type="ECO:0000256" key="11">
    <source>
        <dbReference type="ARBA" id="ARBA00023098"/>
    </source>
</evidence>
<reference evidence="31" key="1">
    <citation type="submission" date="2025-08" db="UniProtKB">
        <authorList>
            <consortium name="RefSeq"/>
        </authorList>
    </citation>
    <scope>IDENTIFICATION</scope>
</reference>
<evidence type="ECO:0000256" key="5">
    <source>
        <dbReference type="ARBA" id="ARBA00012133"/>
    </source>
</evidence>
<evidence type="ECO:0000259" key="30">
    <source>
        <dbReference type="PROSITE" id="PS50146"/>
    </source>
</evidence>
<keyword evidence="12" id="KW-0496">Mitochondrion</keyword>
<dbReference type="GO" id="GO:0047620">
    <property type="term" value="F:acylglycerol kinase activity"/>
    <property type="evidence" value="ECO:0007669"/>
    <property type="project" value="UniProtKB-EC"/>
</dbReference>
<evidence type="ECO:0000256" key="25">
    <source>
        <dbReference type="ARBA" id="ARBA00030553"/>
    </source>
</evidence>
<comment type="catalytic activity">
    <reaction evidence="16">
        <text>1-(5Z,8Z,11Z,14Z-eicosatetraenoyl)-sn-glycerol + ATP = 1-(5Z,8Z,11Z,14Z-eicosatetraenoyl)-sn-glycero-3-phosphate + ADP + H(+)</text>
        <dbReference type="Rhea" id="RHEA:43328"/>
        <dbReference type="ChEBI" id="CHEBI:15378"/>
        <dbReference type="ChEBI" id="CHEBI:30616"/>
        <dbReference type="ChEBI" id="CHEBI:34071"/>
        <dbReference type="ChEBI" id="CHEBI:74938"/>
        <dbReference type="ChEBI" id="CHEBI:456216"/>
    </reaction>
    <physiologicalReaction direction="left-to-right" evidence="16">
        <dbReference type="Rhea" id="RHEA:43329"/>
    </physiologicalReaction>
</comment>
<comment type="catalytic activity">
    <reaction evidence="14">
        <text>1,2-di-(9Z-octadecenoyl)-sn-glycerol + ATP = 1,2-di-(9Z-octadecenoyl)-sn-glycero-3-phosphate + ADP + H(+)</text>
        <dbReference type="Rhea" id="RHEA:40327"/>
        <dbReference type="ChEBI" id="CHEBI:15378"/>
        <dbReference type="ChEBI" id="CHEBI:30616"/>
        <dbReference type="ChEBI" id="CHEBI:52333"/>
        <dbReference type="ChEBI" id="CHEBI:74546"/>
        <dbReference type="ChEBI" id="CHEBI:456216"/>
    </reaction>
    <physiologicalReaction direction="left-to-right" evidence="14">
        <dbReference type="Rhea" id="RHEA:40328"/>
    </physiologicalReaction>
</comment>
<gene>
    <name evidence="31" type="primary">LOC114338159</name>
</gene>
<evidence type="ECO:0000256" key="3">
    <source>
        <dbReference type="ARBA" id="ARBA00004637"/>
    </source>
</evidence>
<accession>A0A6P7GL93</accession>
<dbReference type="AlphaFoldDB" id="A0A6P7GL93"/>
<keyword evidence="9" id="KW-0999">Mitochondrion inner membrane</keyword>
<evidence type="ECO:0000256" key="18">
    <source>
        <dbReference type="ARBA" id="ARBA00024512"/>
    </source>
</evidence>
<dbReference type="GO" id="GO:0046513">
    <property type="term" value="P:ceramide biosynthetic process"/>
    <property type="evidence" value="ECO:0007669"/>
    <property type="project" value="TreeGrafter"/>
</dbReference>
<dbReference type="InterPro" id="IPR050187">
    <property type="entry name" value="Lipid_Phosphate_FormReg"/>
</dbReference>
<evidence type="ECO:0000256" key="19">
    <source>
        <dbReference type="ARBA" id="ARBA00024556"/>
    </source>
</evidence>
<dbReference type="PROSITE" id="PS50146">
    <property type="entry name" value="DAGK"/>
    <property type="match status" value="1"/>
</dbReference>
<dbReference type="SMART" id="SM00046">
    <property type="entry name" value="DAGKc"/>
    <property type="match status" value="1"/>
</dbReference>
<keyword evidence="13" id="KW-0472">Membrane</keyword>
<comment type="catalytic activity">
    <reaction evidence="27">
        <text>an N-acylsphing-4-enine + ATP = an N-acylsphing-4-enine 1-phosphate + ADP + H(+)</text>
        <dbReference type="Rhea" id="RHEA:17929"/>
        <dbReference type="ChEBI" id="CHEBI:15378"/>
        <dbReference type="ChEBI" id="CHEBI:30616"/>
        <dbReference type="ChEBI" id="CHEBI:52639"/>
        <dbReference type="ChEBI" id="CHEBI:57674"/>
        <dbReference type="ChEBI" id="CHEBI:456216"/>
        <dbReference type="EC" id="2.7.1.138"/>
    </reaction>
    <physiologicalReaction direction="left-to-right" evidence="27">
        <dbReference type="Rhea" id="RHEA:17930"/>
    </physiologicalReaction>
</comment>
<dbReference type="InterPro" id="IPR016064">
    <property type="entry name" value="NAD/diacylglycerol_kinase_sf"/>
</dbReference>
<evidence type="ECO:0000256" key="6">
    <source>
        <dbReference type="ARBA" id="ARBA00022679"/>
    </source>
</evidence>
<evidence type="ECO:0000256" key="20">
    <source>
        <dbReference type="ARBA" id="ARBA00024636"/>
    </source>
</evidence>
<evidence type="ECO:0000256" key="21">
    <source>
        <dbReference type="ARBA" id="ARBA00025749"/>
    </source>
</evidence>
<dbReference type="GO" id="GO:0046486">
    <property type="term" value="P:glycerolipid metabolic process"/>
    <property type="evidence" value="ECO:0007669"/>
    <property type="project" value="UniProtKB-UniPathway"/>
</dbReference>
<comment type="catalytic activity">
    <reaction evidence="20">
        <text>1-hexadecanoyl-sn-glycerol + ATP = 1-hexadecanoyl-sn-glycero-3-phosphate + ADP + H(+)</text>
        <dbReference type="Rhea" id="RHEA:43308"/>
        <dbReference type="ChEBI" id="CHEBI:15378"/>
        <dbReference type="ChEBI" id="CHEBI:30616"/>
        <dbReference type="ChEBI" id="CHEBI:57518"/>
        <dbReference type="ChEBI" id="CHEBI:75542"/>
        <dbReference type="ChEBI" id="CHEBI:456216"/>
    </reaction>
    <physiologicalReaction direction="left-to-right" evidence="20">
        <dbReference type="Rhea" id="RHEA:43309"/>
    </physiologicalReaction>
</comment>
<comment type="catalytic activity">
    <reaction evidence="19">
        <text>2-(5Z,8Z,11Z,14Z-eicosatetraenoyl)-glycerol + ATP = 2-(5Z,8Z,11Z,14Z-eicosatetraenoyl)-sn-glycero-3-phosphate + ADP + H(+)</text>
        <dbReference type="Rhea" id="RHEA:43316"/>
        <dbReference type="ChEBI" id="CHEBI:15378"/>
        <dbReference type="ChEBI" id="CHEBI:30616"/>
        <dbReference type="ChEBI" id="CHEBI:52392"/>
        <dbReference type="ChEBI" id="CHEBI:78209"/>
        <dbReference type="ChEBI" id="CHEBI:456216"/>
    </reaction>
    <physiologicalReaction direction="left-to-right" evidence="19">
        <dbReference type="Rhea" id="RHEA:43317"/>
    </physiologicalReaction>
</comment>
<comment type="catalytic activity">
    <reaction evidence="18">
        <text>a 1-acyl-sn-glycerol + ATP = a 1-acyl-sn-glycero-3-phosphate + ADP + H(+)</text>
        <dbReference type="Rhea" id="RHEA:33747"/>
        <dbReference type="ChEBI" id="CHEBI:15378"/>
        <dbReference type="ChEBI" id="CHEBI:30616"/>
        <dbReference type="ChEBI" id="CHEBI:57970"/>
        <dbReference type="ChEBI" id="CHEBI:64683"/>
        <dbReference type="ChEBI" id="CHEBI:456216"/>
    </reaction>
    <physiologicalReaction direction="left-to-right" evidence="18">
        <dbReference type="Rhea" id="RHEA:33748"/>
    </physiologicalReaction>
</comment>
<comment type="similarity">
    <text evidence="21">Belongs to the AGK family.</text>
</comment>
<keyword evidence="11" id="KW-0443">Lipid metabolism</keyword>
<evidence type="ECO:0000256" key="15">
    <source>
        <dbReference type="ARBA" id="ARBA00023411"/>
    </source>
</evidence>
<evidence type="ECO:0000256" key="22">
    <source>
        <dbReference type="ARBA" id="ARBA00026096"/>
    </source>
</evidence>
<evidence type="ECO:0000256" key="1">
    <source>
        <dbReference type="ARBA" id="ARBA00001946"/>
    </source>
</evidence>
<keyword evidence="10" id="KW-0067">ATP-binding</keyword>
<dbReference type="UniPathway" id="UPA00230"/>
<dbReference type="SUPFAM" id="SSF111331">
    <property type="entry name" value="NAD kinase/diacylglycerol kinase-like"/>
    <property type="match status" value="1"/>
</dbReference>
<evidence type="ECO:0000256" key="10">
    <source>
        <dbReference type="ARBA" id="ARBA00022840"/>
    </source>
</evidence>
<dbReference type="Gene3D" id="3.40.50.10330">
    <property type="entry name" value="Probable inorganic polyphosphate/atp-NAD kinase, domain 1"/>
    <property type="match status" value="1"/>
</dbReference>
<comment type="pathway">
    <text evidence="4">Lipid metabolism; glycerolipid metabolism.</text>
</comment>
<dbReference type="PANTHER" id="PTHR12358">
    <property type="entry name" value="SPHINGOSINE KINASE"/>
    <property type="match status" value="1"/>
</dbReference>
<dbReference type="EC" id="2.7.1.94" evidence="23"/>
<comment type="subcellular location">
    <subcellularLocation>
        <location evidence="3">Mitochondrion inner membrane</location>
        <topology evidence="3">Peripheral membrane protein</topology>
    </subcellularLocation>
    <subcellularLocation>
        <location evidence="2">Mitochondrion intermembrane space</location>
    </subcellularLocation>
</comment>
<comment type="catalytic activity">
    <reaction evidence="26">
        <text>a 2-acylglycerol + ATP = a 2-acyl-sn-glycerol 3-phosphate + ADP + H(+)</text>
        <dbReference type="Rhea" id="RHEA:39847"/>
        <dbReference type="ChEBI" id="CHEBI:15378"/>
        <dbReference type="ChEBI" id="CHEBI:17389"/>
        <dbReference type="ChEBI" id="CHEBI:30616"/>
        <dbReference type="ChEBI" id="CHEBI:64982"/>
        <dbReference type="ChEBI" id="CHEBI:456216"/>
    </reaction>
    <physiologicalReaction direction="left-to-right" evidence="26">
        <dbReference type="Rhea" id="RHEA:39848"/>
    </physiologicalReaction>
</comment>
<dbReference type="EC" id="2.7.1.138" evidence="22"/>
<dbReference type="Pfam" id="PF00781">
    <property type="entry name" value="DAGK_cat"/>
    <property type="match status" value="1"/>
</dbReference>
<dbReference type="GO" id="GO:0005524">
    <property type="term" value="F:ATP binding"/>
    <property type="evidence" value="ECO:0007669"/>
    <property type="project" value="UniProtKB-KW"/>
</dbReference>
<name>A0A6P7GL93_DIAVI</name>
<dbReference type="InterPro" id="IPR045579">
    <property type="entry name" value="AGK_C"/>
</dbReference>
<dbReference type="FunCoup" id="A0A6P7GL93">
    <property type="interactions" value="966"/>
</dbReference>
<comment type="catalytic activity">
    <reaction evidence="28">
        <text>a monoacylglycerol + ATP = a monoacyl-sn-glycero-3-phosphate + ADP + H(+)</text>
        <dbReference type="Rhea" id="RHEA:19293"/>
        <dbReference type="ChEBI" id="CHEBI:15378"/>
        <dbReference type="ChEBI" id="CHEBI:17408"/>
        <dbReference type="ChEBI" id="CHEBI:30616"/>
        <dbReference type="ChEBI" id="CHEBI:77589"/>
        <dbReference type="ChEBI" id="CHEBI:456216"/>
        <dbReference type="EC" id="2.7.1.94"/>
    </reaction>
    <physiologicalReaction direction="left-to-right" evidence="28">
        <dbReference type="Rhea" id="RHEA:19294"/>
    </physiologicalReaction>
</comment>
<evidence type="ECO:0000256" key="16">
    <source>
        <dbReference type="ARBA" id="ARBA00024483"/>
    </source>
</evidence>
<dbReference type="EC" id="2.7.1.107" evidence="5"/>
<evidence type="ECO:0000256" key="7">
    <source>
        <dbReference type="ARBA" id="ARBA00022741"/>
    </source>
</evidence>
<evidence type="ECO:0000256" key="26">
    <source>
        <dbReference type="ARBA" id="ARBA00044480"/>
    </source>
</evidence>
<proteinExistence type="inferred from homology"/>
<evidence type="ECO:0000256" key="14">
    <source>
        <dbReference type="ARBA" id="ARBA00023371"/>
    </source>
</evidence>
<organism evidence="31">
    <name type="scientific">Diabrotica virgifera virgifera</name>
    <name type="common">western corn rootworm</name>
    <dbReference type="NCBI Taxonomy" id="50390"/>
    <lineage>
        <taxon>Eukaryota</taxon>
        <taxon>Metazoa</taxon>
        <taxon>Ecdysozoa</taxon>
        <taxon>Arthropoda</taxon>
        <taxon>Hexapoda</taxon>
        <taxon>Insecta</taxon>
        <taxon>Pterygota</taxon>
        <taxon>Neoptera</taxon>
        <taxon>Endopterygota</taxon>
        <taxon>Coleoptera</taxon>
        <taxon>Polyphaga</taxon>
        <taxon>Cucujiformia</taxon>
        <taxon>Chrysomeloidea</taxon>
        <taxon>Chrysomelidae</taxon>
        <taxon>Galerucinae</taxon>
        <taxon>Diabroticina</taxon>
        <taxon>Diabroticites</taxon>
        <taxon>Diabrotica</taxon>
    </lineage>
</organism>
<dbReference type="PANTHER" id="PTHR12358:SF31">
    <property type="entry name" value="ACYLGLYCEROL KINASE, MITOCHONDRIAL"/>
    <property type="match status" value="1"/>
</dbReference>
<comment type="cofactor">
    <cofactor evidence="1">
        <name>Mg(2+)</name>
        <dbReference type="ChEBI" id="CHEBI:18420"/>
    </cofactor>
</comment>
<comment type="catalytic activity">
    <reaction evidence="29">
        <text>N-(hexanoyl)sphing-4-enine + ATP = N-hexanoylsphing-4-enine 1-phosphate + ADP + H(+)</text>
        <dbReference type="Rhea" id="RHEA:43312"/>
        <dbReference type="ChEBI" id="CHEBI:15378"/>
        <dbReference type="ChEBI" id="CHEBI:30616"/>
        <dbReference type="ChEBI" id="CHEBI:63867"/>
        <dbReference type="ChEBI" id="CHEBI:82959"/>
        <dbReference type="ChEBI" id="CHEBI:456216"/>
    </reaction>
    <physiologicalReaction direction="left-to-right" evidence="29">
        <dbReference type="Rhea" id="RHEA:43313"/>
    </physiologicalReaction>
</comment>
<dbReference type="InterPro" id="IPR017438">
    <property type="entry name" value="ATP-NAD_kinase_N"/>
</dbReference>
<dbReference type="GO" id="GO:0004143">
    <property type="term" value="F:ATP-dependent diacylglycerol kinase activity"/>
    <property type="evidence" value="ECO:0007669"/>
    <property type="project" value="UniProtKB-EC"/>
</dbReference>
<evidence type="ECO:0000256" key="29">
    <source>
        <dbReference type="ARBA" id="ARBA00048876"/>
    </source>
</evidence>
<keyword evidence="6" id="KW-0808">Transferase</keyword>
<evidence type="ECO:0000256" key="13">
    <source>
        <dbReference type="ARBA" id="ARBA00023136"/>
    </source>
</evidence>
<protein>
    <recommendedName>
        <fullName evidence="24">Acylglycerol kinase, mitochondrial</fullName>
        <ecNumber evidence="5">2.7.1.107</ecNumber>
        <ecNumber evidence="22">2.7.1.138</ecNumber>
        <ecNumber evidence="23">2.7.1.94</ecNumber>
    </recommendedName>
    <alternativeName>
        <fullName evidence="25">Multiple substrate lipid kinase</fullName>
    </alternativeName>
</protein>
<evidence type="ECO:0000256" key="17">
    <source>
        <dbReference type="ARBA" id="ARBA00024505"/>
    </source>
</evidence>
<dbReference type="GO" id="GO:0005743">
    <property type="term" value="C:mitochondrial inner membrane"/>
    <property type="evidence" value="ECO:0007669"/>
    <property type="project" value="UniProtKB-SubCell"/>
</dbReference>
<sequence length="428" mass="48153">MIFIVKVAKTVRNHWKKSIFFTGVLTYGVIYTKNYLQTQDLMRSYCQRAAKYGKEPIAINDKPRHITVILNPNANKRKSVDEFEKYCAPLLHLAGISVEVKKTESEGHAKTLIEEIGGTDAIVIAGGDGTLSEVVTGLLRKTNDNASNIPLGVLPLGKTNTVATVKFPGKTKVERVKALAEAAMAVIEDTFKPIDVMKIEVLSTEIPEQSNKPIYAVGSLKWGAYRDAKANKDSYWYFGPLRNYATYIFNGFKNKLSWDCEALISYSVPCEGCSNCCRRSENVSKNGGFFSRFVKSENPYAKYLSIYNPECSITHEKKIHTSDLELSTLNVIDGSSSETPSKLVVEIGPDNIEYLDFVKNGFKLEKGEKKDVREFIEARTVNINPEIKAQEAWFSIDNENYEVKPIKVTLLPKIINMFYKKENVNVYN</sequence>
<evidence type="ECO:0000256" key="8">
    <source>
        <dbReference type="ARBA" id="ARBA00022777"/>
    </source>
</evidence>
<dbReference type="GO" id="GO:0046512">
    <property type="term" value="P:sphingosine biosynthetic process"/>
    <property type="evidence" value="ECO:0007669"/>
    <property type="project" value="TreeGrafter"/>
</dbReference>